<evidence type="ECO:0000313" key="1">
    <source>
        <dbReference type="EMBL" id="KAF8002656.1"/>
    </source>
</evidence>
<gene>
    <name evidence="1" type="ORF">HF325_003621</name>
</gene>
<proteinExistence type="predicted"/>
<accession>A0A8H7GU18</accession>
<name>A0A8H7GU18_9ASCO</name>
<protein>
    <submittedName>
        <fullName evidence="1">Uncharacterized protein</fullName>
    </submittedName>
</protein>
<evidence type="ECO:0000313" key="2">
    <source>
        <dbReference type="Proteomes" id="UP000649328"/>
    </source>
</evidence>
<organism evidence="1 2">
    <name type="scientific">Metschnikowia pulcherrima</name>
    <dbReference type="NCBI Taxonomy" id="27326"/>
    <lineage>
        <taxon>Eukaryota</taxon>
        <taxon>Fungi</taxon>
        <taxon>Dikarya</taxon>
        <taxon>Ascomycota</taxon>
        <taxon>Saccharomycotina</taxon>
        <taxon>Pichiomycetes</taxon>
        <taxon>Metschnikowiaceae</taxon>
        <taxon>Metschnikowia</taxon>
    </lineage>
</organism>
<dbReference type="AlphaFoldDB" id="A0A8H7GU18"/>
<comment type="caution">
    <text evidence="1">The sequence shown here is derived from an EMBL/GenBank/DDBJ whole genome shotgun (WGS) entry which is preliminary data.</text>
</comment>
<sequence length="62" mass="7357">MSKTKVYHHESHQKLSGVGTSIKTMFECYRDFLSKRRVWVAQFPNYFTTILKKQDTTPSPKF</sequence>
<keyword evidence="2" id="KW-1185">Reference proteome</keyword>
<dbReference type="EMBL" id="JACBPP010000004">
    <property type="protein sequence ID" value="KAF8002656.1"/>
    <property type="molecule type" value="Genomic_DNA"/>
</dbReference>
<dbReference type="Proteomes" id="UP000649328">
    <property type="component" value="Unassembled WGS sequence"/>
</dbReference>
<reference evidence="1" key="1">
    <citation type="submission" date="2020-10" db="EMBL/GenBank/DDBJ databases">
        <title>The Whole-Genome Sequence of Metschnikowia persimmonesis, a Novel Endophytic Yeast Species Isolated from Medicinal Plant Diospyros kaki Thumb.</title>
        <authorList>
            <person name="Rahmat E."/>
            <person name="Kang Y."/>
        </authorList>
    </citation>
    <scope>NUCLEOTIDE SEQUENCE</scope>
    <source>
        <strain evidence="1">KIOM G15050</strain>
    </source>
</reference>